<dbReference type="AlphaFoldDB" id="V9EG39"/>
<name>V9EG39_PHYNI</name>
<sequence>MVKVQPVQEEIDDIDDCHGCIEDSDEFLTKTRIEICCLFPHNGAFDRVRRRLAVFNSSD</sequence>
<evidence type="ECO:0000313" key="2">
    <source>
        <dbReference type="Proteomes" id="UP000018721"/>
    </source>
</evidence>
<proteinExistence type="predicted"/>
<organism evidence="1 2">
    <name type="scientific">Phytophthora nicotianae P1569</name>
    <dbReference type="NCBI Taxonomy" id="1317065"/>
    <lineage>
        <taxon>Eukaryota</taxon>
        <taxon>Sar</taxon>
        <taxon>Stramenopiles</taxon>
        <taxon>Oomycota</taxon>
        <taxon>Peronosporomycetes</taxon>
        <taxon>Peronosporales</taxon>
        <taxon>Peronosporaceae</taxon>
        <taxon>Phytophthora</taxon>
    </lineage>
</organism>
<dbReference type="Proteomes" id="UP000018721">
    <property type="component" value="Unassembled WGS sequence"/>
</dbReference>
<gene>
    <name evidence="1" type="ORF">F443_16006</name>
</gene>
<protein>
    <submittedName>
        <fullName evidence="1">Uncharacterized protein</fullName>
    </submittedName>
</protein>
<keyword evidence="2" id="KW-1185">Reference proteome</keyword>
<comment type="caution">
    <text evidence="1">The sequence shown here is derived from an EMBL/GenBank/DDBJ whole genome shotgun (WGS) entry which is preliminary data.</text>
</comment>
<feature type="non-terminal residue" evidence="1">
    <location>
        <position position="59"/>
    </location>
</feature>
<evidence type="ECO:0000313" key="1">
    <source>
        <dbReference type="EMBL" id="ETI38195.1"/>
    </source>
</evidence>
<accession>V9EG39</accession>
<dbReference type="HOGENOM" id="CLU_2968212_0_0_1"/>
<reference evidence="1 2" key="1">
    <citation type="submission" date="2013-11" db="EMBL/GenBank/DDBJ databases">
        <title>The Genome Sequence of Phytophthora parasitica P1569.</title>
        <authorList>
            <consortium name="The Broad Institute Genomics Platform"/>
            <person name="Russ C."/>
            <person name="Tyler B."/>
            <person name="Panabieres F."/>
            <person name="Shan W."/>
            <person name="Tripathy S."/>
            <person name="Grunwald N."/>
            <person name="Machado M."/>
            <person name="Johnson C.S."/>
            <person name="Arredondo F."/>
            <person name="Hong C."/>
            <person name="Coffey M."/>
            <person name="Young S.K."/>
            <person name="Zeng Q."/>
            <person name="Gargeya S."/>
            <person name="Fitzgerald M."/>
            <person name="Abouelleil A."/>
            <person name="Alvarado L."/>
            <person name="Chapman S.B."/>
            <person name="Gainer-Dewar J."/>
            <person name="Goldberg J."/>
            <person name="Griggs A."/>
            <person name="Gujja S."/>
            <person name="Hansen M."/>
            <person name="Howarth C."/>
            <person name="Imamovic A."/>
            <person name="Ireland A."/>
            <person name="Larimer J."/>
            <person name="McCowan C."/>
            <person name="Murphy C."/>
            <person name="Pearson M."/>
            <person name="Poon T.W."/>
            <person name="Priest M."/>
            <person name="Roberts A."/>
            <person name="Saif S."/>
            <person name="Shea T."/>
            <person name="Sykes S."/>
            <person name="Wortman J."/>
            <person name="Nusbaum C."/>
            <person name="Birren B."/>
        </authorList>
    </citation>
    <scope>NUCLEOTIDE SEQUENCE [LARGE SCALE GENOMIC DNA]</scope>
    <source>
        <strain evidence="1 2">P1569</strain>
    </source>
</reference>
<dbReference type="EMBL" id="ANIZ01002785">
    <property type="protein sequence ID" value="ETI38195.1"/>
    <property type="molecule type" value="Genomic_DNA"/>
</dbReference>